<dbReference type="Pfam" id="PF01722">
    <property type="entry name" value="BolA"/>
    <property type="match status" value="1"/>
</dbReference>
<dbReference type="OrthoDB" id="203381at2759"/>
<dbReference type="EMBL" id="OU900098">
    <property type="protein sequence ID" value="CAG9862315.1"/>
    <property type="molecule type" value="Genomic_DNA"/>
</dbReference>
<gene>
    <name evidence="3" type="ORF">PHYEVI_LOCUS8632</name>
</gene>
<dbReference type="InterPro" id="IPR036065">
    <property type="entry name" value="BolA-like_sf"/>
</dbReference>
<accession>A0A9N9XQR4</accession>
<dbReference type="PANTHER" id="PTHR46188:SF1">
    <property type="entry name" value="BOLA-LIKE PROTEIN 3"/>
    <property type="match status" value="1"/>
</dbReference>
<comment type="similarity">
    <text evidence="1 2">Belongs to the BolA/IbaG family.</text>
</comment>
<dbReference type="AlphaFoldDB" id="A0A9N9XQR4"/>
<evidence type="ECO:0000256" key="2">
    <source>
        <dbReference type="RuleBase" id="RU003860"/>
    </source>
</evidence>
<dbReference type="InterPro" id="IPR052275">
    <property type="entry name" value="Mt_Fe-S_assembly_factor"/>
</dbReference>
<keyword evidence="4" id="KW-1185">Reference proteome</keyword>
<dbReference type="PANTHER" id="PTHR46188">
    <property type="entry name" value="BOLA-LIKE PROTEIN 3"/>
    <property type="match status" value="1"/>
</dbReference>
<evidence type="ECO:0008006" key="5">
    <source>
        <dbReference type="Google" id="ProtNLM"/>
    </source>
</evidence>
<protein>
    <recommendedName>
        <fullName evidence="5">BolA-like protein 3</fullName>
    </recommendedName>
</protein>
<name>A0A9N9XQR4_PHYSR</name>
<evidence type="ECO:0000313" key="3">
    <source>
        <dbReference type="EMBL" id="CAG9862315.1"/>
    </source>
</evidence>
<proteinExistence type="inferred from homology"/>
<dbReference type="InterPro" id="IPR002634">
    <property type="entry name" value="BolA"/>
</dbReference>
<dbReference type="GO" id="GO:0005759">
    <property type="term" value="C:mitochondrial matrix"/>
    <property type="evidence" value="ECO:0007669"/>
    <property type="project" value="TreeGrafter"/>
</dbReference>
<evidence type="ECO:0000256" key="1">
    <source>
        <dbReference type="ARBA" id="ARBA00005578"/>
    </source>
</evidence>
<dbReference type="SUPFAM" id="SSF82657">
    <property type="entry name" value="BolA-like"/>
    <property type="match status" value="1"/>
</dbReference>
<dbReference type="Gene3D" id="3.30.300.90">
    <property type="entry name" value="BolA-like"/>
    <property type="match status" value="1"/>
</dbReference>
<organism evidence="3 4">
    <name type="scientific">Phyllotreta striolata</name>
    <name type="common">Striped flea beetle</name>
    <name type="synonym">Crioceris striolata</name>
    <dbReference type="NCBI Taxonomy" id="444603"/>
    <lineage>
        <taxon>Eukaryota</taxon>
        <taxon>Metazoa</taxon>
        <taxon>Ecdysozoa</taxon>
        <taxon>Arthropoda</taxon>
        <taxon>Hexapoda</taxon>
        <taxon>Insecta</taxon>
        <taxon>Pterygota</taxon>
        <taxon>Neoptera</taxon>
        <taxon>Endopterygota</taxon>
        <taxon>Coleoptera</taxon>
        <taxon>Polyphaga</taxon>
        <taxon>Cucujiformia</taxon>
        <taxon>Chrysomeloidea</taxon>
        <taxon>Chrysomelidae</taxon>
        <taxon>Galerucinae</taxon>
        <taxon>Alticini</taxon>
        <taxon>Phyllotreta</taxon>
    </lineage>
</organism>
<sequence>MFKLPKNWLLRSPLQAYIRNCSSTAANSPVNEQLILDKLRGKFPKAATISVEDTSGGCGAMFNVSVETPDFQGLSVMKQHKLVYETLKDEMTKIHGLHLQTRISK</sequence>
<dbReference type="Proteomes" id="UP001153712">
    <property type="component" value="Chromosome 5"/>
</dbReference>
<reference evidence="3" key="1">
    <citation type="submission" date="2022-01" db="EMBL/GenBank/DDBJ databases">
        <authorList>
            <person name="King R."/>
        </authorList>
    </citation>
    <scope>NUCLEOTIDE SEQUENCE</scope>
</reference>
<evidence type="ECO:0000313" key="4">
    <source>
        <dbReference type="Proteomes" id="UP001153712"/>
    </source>
</evidence>